<dbReference type="Proteomes" id="UP000613030">
    <property type="component" value="Unassembled WGS sequence"/>
</dbReference>
<accession>A0ABS1KSR9</accession>
<protein>
    <submittedName>
        <fullName evidence="3">Transglutaminase domain-containing protein</fullName>
    </submittedName>
</protein>
<dbReference type="Pfam" id="PF01841">
    <property type="entry name" value="Transglut_core"/>
    <property type="match status" value="1"/>
</dbReference>
<organism evidence="3 4">
    <name type="scientific">Chryseolinea lacunae</name>
    <dbReference type="NCBI Taxonomy" id="2801331"/>
    <lineage>
        <taxon>Bacteria</taxon>
        <taxon>Pseudomonadati</taxon>
        <taxon>Bacteroidota</taxon>
        <taxon>Cytophagia</taxon>
        <taxon>Cytophagales</taxon>
        <taxon>Fulvivirgaceae</taxon>
        <taxon>Chryseolinea</taxon>
    </lineage>
</organism>
<dbReference type="EMBL" id="JAERRB010000004">
    <property type="protein sequence ID" value="MBL0742518.1"/>
    <property type="molecule type" value="Genomic_DNA"/>
</dbReference>
<proteinExistence type="predicted"/>
<evidence type="ECO:0000313" key="4">
    <source>
        <dbReference type="Proteomes" id="UP000613030"/>
    </source>
</evidence>
<feature type="signal peptide" evidence="1">
    <location>
        <begin position="1"/>
        <end position="19"/>
    </location>
</feature>
<reference evidence="3 4" key="1">
    <citation type="submission" date="2021-01" db="EMBL/GenBank/DDBJ databases">
        <title>Chryseolinea sp. Jin1 Genome sequencing and assembly.</title>
        <authorList>
            <person name="Kim I."/>
        </authorList>
    </citation>
    <scope>NUCLEOTIDE SEQUENCE [LARGE SCALE GENOMIC DNA]</scope>
    <source>
        <strain evidence="3 4">Jin1</strain>
    </source>
</reference>
<keyword evidence="4" id="KW-1185">Reference proteome</keyword>
<dbReference type="Gene3D" id="2.60.120.1130">
    <property type="match status" value="1"/>
</dbReference>
<keyword evidence="1" id="KW-0732">Signal</keyword>
<dbReference type="Gene3D" id="2.60.40.3140">
    <property type="match status" value="1"/>
</dbReference>
<dbReference type="SUPFAM" id="SSF54001">
    <property type="entry name" value="Cysteine proteinases"/>
    <property type="match status" value="1"/>
</dbReference>
<feature type="domain" description="Transglutaminase-like" evidence="2">
    <location>
        <begin position="280"/>
        <end position="352"/>
    </location>
</feature>
<evidence type="ECO:0000256" key="1">
    <source>
        <dbReference type="SAM" id="SignalP"/>
    </source>
</evidence>
<dbReference type="InterPro" id="IPR038765">
    <property type="entry name" value="Papain-like_cys_pep_sf"/>
</dbReference>
<name>A0ABS1KSR9_9BACT</name>
<sequence>MTRTIFASFTIAVCVVASASAQNSDLYKSLKEKFPDDPAVFVTREETVTLQLKEDSLLVFSDVSEDILHLKEQSEVYSSGRVYGSHFNQVKDIKAKTLVWDRSRYKEMNVSDFKKNSDRDAGVFYDDSYYYSFNYPSVSNGNRTQLQYRSTLKDVKFLPGFIFSTYLPQGKTAYVIKTSPQVDLFYEVLNDAAGLIKFRKYDKGGFRYYEWTATNLPARRSEDSSPSVRYYAPHLVTYVKSYETKKGKVNVLGNLDDLYHWYYSFVKDLNADTSPELVAVVEKIKAQSKTEKDVVRGVFYWVQDNIQYIAFEEGMRGLIPHHANYVCDKRYGDCKDMANLIVNMLHLAGVKAYHTWIGTRDLPYKYTQVPTPLVDNHMIATYVAADGQYYFLDATSDHTPFGLPSSMIQGKEALVGIDKDHYEVKVVPEIAKEKNLTSDSVSIKLDGNQIVGTGKSALQGYAKVFGGYELDRAEKDDVRRYVTRLVGKGSNKFYLDDYSVTNQNDRERPTRVGYKFRIGDYFQKISDELYINLNLNKDYYNAFINVALRQTPKENDYKYEKLEFCELAIPADYEVEYLPPNAKLDGDLVGFEARYEKQPGKILFTKTFYINYLLLQPAQFERWNEAIKTLSEAYKESIILKKKL</sequence>
<evidence type="ECO:0000259" key="2">
    <source>
        <dbReference type="Pfam" id="PF01841"/>
    </source>
</evidence>
<dbReference type="Gene3D" id="3.10.620.30">
    <property type="match status" value="1"/>
</dbReference>
<dbReference type="RefSeq" id="WP_202010832.1">
    <property type="nucleotide sequence ID" value="NZ_JAERRB010000004.1"/>
</dbReference>
<dbReference type="InterPro" id="IPR002931">
    <property type="entry name" value="Transglutaminase-like"/>
</dbReference>
<evidence type="ECO:0000313" key="3">
    <source>
        <dbReference type="EMBL" id="MBL0742518.1"/>
    </source>
</evidence>
<gene>
    <name evidence="3" type="ORF">JI741_14920</name>
</gene>
<comment type="caution">
    <text evidence="3">The sequence shown here is derived from an EMBL/GenBank/DDBJ whole genome shotgun (WGS) entry which is preliminary data.</text>
</comment>
<feature type="chain" id="PRO_5045794429" evidence="1">
    <location>
        <begin position="20"/>
        <end position="644"/>
    </location>
</feature>